<evidence type="ECO:0000313" key="3">
    <source>
        <dbReference type="Proteomes" id="UP000008522"/>
    </source>
</evidence>
<dbReference type="PATRIC" id="fig|1045858.4.peg.2767"/>
<dbReference type="HOGENOM" id="CLU_494937_0_0_12"/>
<dbReference type="KEGG" id="bip:Bint_2768"/>
<keyword evidence="1" id="KW-1133">Transmembrane helix</keyword>
<keyword evidence="1" id="KW-0472">Membrane</keyword>
<dbReference type="GeneID" id="44971250"/>
<dbReference type="AlphaFoldDB" id="G0EQR6"/>
<evidence type="ECO:0000313" key="2">
    <source>
        <dbReference type="EMBL" id="AEM23362.1"/>
    </source>
</evidence>
<feature type="transmembrane region" description="Helical" evidence="1">
    <location>
        <begin position="453"/>
        <end position="472"/>
    </location>
</feature>
<protein>
    <recommendedName>
        <fullName evidence="4">Pentapeptide repeat-containing protein</fullName>
    </recommendedName>
</protein>
<gene>
    <name evidence="2" type="ordered locus">Bint_2768</name>
</gene>
<reference evidence="2 3" key="1">
    <citation type="journal article" date="2011" name="BMC Genomics">
        <title>Complete genome sequence of Brachyspira intermedia reveals unique genomic features in Brachyspira species and phage-mediated horizontal gene transfer.</title>
        <authorList>
            <person name="Hafstrom T."/>
            <person name="Jansson D.S."/>
            <person name="Segerman B."/>
        </authorList>
    </citation>
    <scope>NUCLEOTIDE SEQUENCE [LARGE SCALE GENOMIC DNA]</scope>
    <source>
        <strain evidence="3">ATCC 51140 / PWS/A</strain>
    </source>
</reference>
<proteinExistence type="predicted"/>
<evidence type="ECO:0008006" key="4">
    <source>
        <dbReference type="Google" id="ProtNLM"/>
    </source>
</evidence>
<dbReference type="Proteomes" id="UP000008522">
    <property type="component" value="Chromosome"/>
</dbReference>
<sequence>MTTLDINEILGYGITEQPTEYNSEYELINWLKYDLLQQALSKCKTKNSNNIIIITDEEEKYYTLNIGIEDYKNNIKNKTIINFYLENILFDFSIKYANVNKVHYNLRLDNLIINNELDFSYNNFFNIFDSNIQFHNIEFENNLWFDHLILNKGIYFSGCYFKDKLCFGSSKINDKLYISNSTFENGISFANNQYINSIEIIDSYLNKELILKNNNIEKIIDINKINIDDNIEEKNYNSKIILDNVVFDNNTSSINLNNIKKVNEININNTFINGRINLKNIEVEEADFKGSVINGGLINPVNFKVHKFANRESALFLKNEAYARNNAIDALKYKAKEIECHKDDLMKLSKDIIQNKEYSFTKKIKELYKIVGDIASIYLSSLYSDNGQNWIKALFMTILITIICFTVFYIPDLTDSNIIRLYYRNLFPELIKYFIPTDYSLIIKYAASKLNLFLKTFGVLVYFLGKVLFWYGSVQTVQAFRKFAKGA</sequence>
<feature type="transmembrane region" description="Helical" evidence="1">
    <location>
        <begin position="390"/>
        <end position="410"/>
    </location>
</feature>
<dbReference type="EMBL" id="CP002874">
    <property type="protein sequence ID" value="AEM23362.1"/>
    <property type="molecule type" value="Genomic_DNA"/>
</dbReference>
<dbReference type="RefSeq" id="WP_014489150.1">
    <property type="nucleotide sequence ID" value="NC_017243.1"/>
</dbReference>
<dbReference type="OrthoDB" id="306902at2"/>
<name>G0EQR6_BRAIP</name>
<organism evidence="2 3">
    <name type="scientific">Brachyspira intermedia (strain ATCC 51140 / PWS/A)</name>
    <name type="common">Serpulina intermedia</name>
    <dbReference type="NCBI Taxonomy" id="1045858"/>
    <lineage>
        <taxon>Bacteria</taxon>
        <taxon>Pseudomonadati</taxon>
        <taxon>Spirochaetota</taxon>
        <taxon>Spirochaetia</taxon>
        <taxon>Brachyspirales</taxon>
        <taxon>Brachyspiraceae</taxon>
        <taxon>Brachyspira</taxon>
    </lineage>
</organism>
<evidence type="ECO:0000256" key="1">
    <source>
        <dbReference type="SAM" id="Phobius"/>
    </source>
</evidence>
<keyword evidence="1" id="KW-0812">Transmembrane</keyword>
<keyword evidence="3" id="KW-1185">Reference proteome</keyword>
<accession>G0EQR6</accession>